<comment type="subunit">
    <text evidence="5 6">Homodimer.</text>
</comment>
<comment type="caution">
    <text evidence="8">The sequence shown here is derived from an EMBL/GenBank/DDBJ whole genome shotgun (WGS) entry which is preliminary data.</text>
</comment>
<dbReference type="SUPFAM" id="SSF56059">
    <property type="entry name" value="Glutathione synthetase ATP-binding domain-like"/>
    <property type="match status" value="1"/>
</dbReference>
<evidence type="ECO:0000256" key="5">
    <source>
        <dbReference type="HAMAP-Rule" id="MF_01928"/>
    </source>
</evidence>
<evidence type="ECO:0000313" key="8">
    <source>
        <dbReference type="EMBL" id="MTF38858.1"/>
    </source>
</evidence>
<dbReference type="UniPathway" id="UPA00074">
    <property type="reaction ID" value="UER00942"/>
</dbReference>
<dbReference type="HAMAP" id="MF_01928">
    <property type="entry name" value="PurK"/>
    <property type="match status" value="1"/>
</dbReference>
<dbReference type="Gene3D" id="3.30.470.20">
    <property type="entry name" value="ATP-grasp fold, B domain"/>
    <property type="match status" value="1"/>
</dbReference>
<dbReference type="Pfam" id="PF17769">
    <property type="entry name" value="PurK_C"/>
    <property type="match status" value="1"/>
</dbReference>
<comment type="pathway">
    <text evidence="5 6">Purine metabolism; IMP biosynthesis via de novo pathway; 5-amino-1-(5-phospho-D-ribosyl)imidazole-4-carboxylate from 5-amino-1-(5-phospho-D-ribosyl)imidazole (N5-CAIR route): step 1/2.</text>
</comment>
<dbReference type="EC" id="6.3.4.18" evidence="5 6"/>
<dbReference type="Pfam" id="PF02222">
    <property type="entry name" value="ATP-grasp"/>
    <property type="match status" value="1"/>
</dbReference>
<comment type="catalytic activity">
    <reaction evidence="5 6">
        <text>5-amino-1-(5-phospho-beta-D-ribosyl)imidazole + hydrogencarbonate + ATP = 5-carboxyamino-1-(5-phospho-D-ribosyl)imidazole + ADP + phosphate + 2 H(+)</text>
        <dbReference type="Rhea" id="RHEA:19317"/>
        <dbReference type="ChEBI" id="CHEBI:15378"/>
        <dbReference type="ChEBI" id="CHEBI:17544"/>
        <dbReference type="ChEBI" id="CHEBI:30616"/>
        <dbReference type="ChEBI" id="CHEBI:43474"/>
        <dbReference type="ChEBI" id="CHEBI:58730"/>
        <dbReference type="ChEBI" id="CHEBI:137981"/>
        <dbReference type="ChEBI" id="CHEBI:456216"/>
        <dbReference type="EC" id="6.3.4.18"/>
    </reaction>
</comment>
<comment type="function">
    <text evidence="6">Catalyzes the ATP-dependent conversion of 5-aminoimidazole ribonucleotide (AIR) and HCO(3)- to N5-carboxyaminoimidazole ribonucleotide (N5-CAIR).</text>
</comment>
<dbReference type="InterPro" id="IPR054350">
    <property type="entry name" value="PurT/PurK_preATP-grasp"/>
</dbReference>
<dbReference type="Pfam" id="PF22660">
    <property type="entry name" value="RS_preATP-grasp-like"/>
    <property type="match status" value="1"/>
</dbReference>
<keyword evidence="3 5" id="KW-0658">Purine biosynthesis</keyword>
<reference evidence="8 9" key="1">
    <citation type="submission" date="2019-11" db="EMBL/GenBank/DDBJ databases">
        <title>Isolation of a new High Light Tolerant Cyanobacteria.</title>
        <authorList>
            <person name="Dobson Z."/>
            <person name="Vaughn N."/>
            <person name="Vaughn M."/>
            <person name="Fromme P."/>
            <person name="Mazor Y."/>
        </authorList>
    </citation>
    <scope>NUCLEOTIDE SEQUENCE [LARGE SCALE GENOMIC DNA]</scope>
    <source>
        <strain evidence="8 9">0216</strain>
    </source>
</reference>
<evidence type="ECO:0000256" key="1">
    <source>
        <dbReference type="ARBA" id="ARBA00022598"/>
    </source>
</evidence>
<evidence type="ECO:0000256" key="3">
    <source>
        <dbReference type="ARBA" id="ARBA00022755"/>
    </source>
</evidence>
<dbReference type="SUPFAM" id="SSF52440">
    <property type="entry name" value="PreATP-grasp domain"/>
    <property type="match status" value="1"/>
</dbReference>
<dbReference type="AlphaFoldDB" id="A0A844GVG4"/>
<dbReference type="Gene3D" id="3.40.50.20">
    <property type="match status" value="1"/>
</dbReference>
<comment type="function">
    <text evidence="5">Catalyzes the ATP-dependent conversion of 5-aminoimidazole ribonucleotide (AIR) and HCO(3)(-) to N5-carboxyaminoimidazole ribonucleotide (N5-CAIR).</text>
</comment>
<dbReference type="InterPro" id="IPR040686">
    <property type="entry name" value="PurK_C"/>
</dbReference>
<dbReference type="Proteomes" id="UP000437131">
    <property type="component" value="Unassembled WGS sequence"/>
</dbReference>
<feature type="binding site" evidence="5">
    <location>
        <position position="138"/>
    </location>
    <ligand>
        <name>ATP</name>
        <dbReference type="ChEBI" id="CHEBI:30616"/>
    </ligand>
</feature>
<dbReference type="NCBIfam" id="NF004679">
    <property type="entry name" value="PRK06019.1-5"/>
    <property type="match status" value="1"/>
</dbReference>
<dbReference type="GO" id="GO:0046872">
    <property type="term" value="F:metal ion binding"/>
    <property type="evidence" value="ECO:0007669"/>
    <property type="project" value="InterPro"/>
</dbReference>
<evidence type="ECO:0000256" key="6">
    <source>
        <dbReference type="RuleBase" id="RU361200"/>
    </source>
</evidence>
<comment type="similarity">
    <text evidence="5 6">Belongs to the PurK/PurT family.</text>
</comment>
<dbReference type="NCBIfam" id="TIGR01161">
    <property type="entry name" value="purK"/>
    <property type="match status" value="1"/>
</dbReference>
<dbReference type="SUPFAM" id="SSF51246">
    <property type="entry name" value="Rudiment single hybrid motif"/>
    <property type="match status" value="1"/>
</dbReference>
<name>A0A844GVG4_9CHRO</name>
<comment type="caution">
    <text evidence="5">Lacks conserved residue(s) required for the propagation of feature annotation.</text>
</comment>
<evidence type="ECO:0000259" key="7">
    <source>
        <dbReference type="PROSITE" id="PS50975"/>
    </source>
</evidence>
<keyword evidence="2 5" id="KW-0547">Nucleotide-binding</keyword>
<dbReference type="GO" id="GO:0005829">
    <property type="term" value="C:cytosol"/>
    <property type="evidence" value="ECO:0007669"/>
    <property type="project" value="TreeGrafter"/>
</dbReference>
<gene>
    <name evidence="5 6" type="primary">purK</name>
    <name evidence="8" type="ORF">GGC33_07945</name>
</gene>
<dbReference type="EMBL" id="WMIA01000008">
    <property type="protein sequence ID" value="MTF38858.1"/>
    <property type="molecule type" value="Genomic_DNA"/>
</dbReference>
<feature type="binding site" evidence="5">
    <location>
        <position position="102"/>
    </location>
    <ligand>
        <name>ATP</name>
        <dbReference type="ChEBI" id="CHEBI:30616"/>
    </ligand>
</feature>
<protein>
    <recommendedName>
        <fullName evidence="5 6">N5-carboxyaminoimidazole ribonucleotide synthase</fullName>
        <shortName evidence="5 6">N5-CAIR synthase</shortName>
        <ecNumber evidence="5 6">6.3.4.18</ecNumber>
    </recommendedName>
    <alternativeName>
        <fullName evidence="5 6">5-(carboxyamino)imidazole ribonucleotide synthetase</fullName>
    </alternativeName>
</protein>
<dbReference type="InterPro" id="IPR016185">
    <property type="entry name" value="PreATP-grasp_dom_sf"/>
</dbReference>
<dbReference type="GO" id="GO:0034028">
    <property type="term" value="F:5-(carboxyamino)imidazole ribonucleotide synthase activity"/>
    <property type="evidence" value="ECO:0007669"/>
    <property type="project" value="UniProtKB-UniRule"/>
</dbReference>
<dbReference type="GO" id="GO:0006189">
    <property type="term" value="P:'de novo' IMP biosynthetic process"/>
    <property type="evidence" value="ECO:0007669"/>
    <property type="project" value="UniProtKB-UniRule"/>
</dbReference>
<proteinExistence type="inferred from homology"/>
<evidence type="ECO:0000313" key="9">
    <source>
        <dbReference type="Proteomes" id="UP000437131"/>
    </source>
</evidence>
<dbReference type="PANTHER" id="PTHR11609:SF5">
    <property type="entry name" value="PHOSPHORIBOSYLAMINOIMIDAZOLE CARBOXYLASE"/>
    <property type="match status" value="1"/>
</dbReference>
<feature type="domain" description="ATP-grasp" evidence="7">
    <location>
        <begin position="106"/>
        <end position="288"/>
    </location>
</feature>
<dbReference type="GO" id="GO:0005524">
    <property type="term" value="F:ATP binding"/>
    <property type="evidence" value="ECO:0007669"/>
    <property type="project" value="UniProtKB-UniRule"/>
</dbReference>
<keyword evidence="1 5" id="KW-0436">Ligase</keyword>
<dbReference type="InterPro" id="IPR011054">
    <property type="entry name" value="Rudment_hybrid_motif"/>
</dbReference>
<dbReference type="InterPro" id="IPR003135">
    <property type="entry name" value="ATP-grasp_carboxylate-amine"/>
</dbReference>
<keyword evidence="4 5" id="KW-0067">ATP-binding</keyword>
<dbReference type="GO" id="GO:0004638">
    <property type="term" value="F:phosphoribosylaminoimidazole carboxylase activity"/>
    <property type="evidence" value="ECO:0007669"/>
    <property type="project" value="InterPro"/>
</dbReference>
<dbReference type="PANTHER" id="PTHR11609">
    <property type="entry name" value="PURINE BIOSYNTHESIS PROTEIN 6/7, PUR6/7"/>
    <property type="match status" value="1"/>
</dbReference>
<dbReference type="InterPro" id="IPR005875">
    <property type="entry name" value="PurK"/>
</dbReference>
<dbReference type="Gene3D" id="3.30.1490.20">
    <property type="entry name" value="ATP-grasp fold, A domain"/>
    <property type="match status" value="1"/>
</dbReference>
<feature type="binding site" evidence="5">
    <location>
        <begin position="173"/>
        <end position="176"/>
    </location>
    <ligand>
        <name>ATP</name>
        <dbReference type="ChEBI" id="CHEBI:30616"/>
    </ligand>
</feature>
<dbReference type="InterPro" id="IPR011761">
    <property type="entry name" value="ATP-grasp"/>
</dbReference>
<organism evidence="8 9">
    <name type="scientific">Cyanobacterium aponinum 0216</name>
    <dbReference type="NCBI Taxonomy" id="2676140"/>
    <lineage>
        <taxon>Bacteria</taxon>
        <taxon>Bacillati</taxon>
        <taxon>Cyanobacteriota</taxon>
        <taxon>Cyanophyceae</taxon>
        <taxon>Oscillatoriophycideae</taxon>
        <taxon>Chroococcales</taxon>
        <taxon>Geminocystaceae</taxon>
        <taxon>Cyanobacterium</taxon>
    </lineage>
</organism>
<dbReference type="InterPro" id="IPR013815">
    <property type="entry name" value="ATP_grasp_subdomain_1"/>
</dbReference>
<accession>A0A844GVG4</accession>
<feature type="binding site" evidence="5">
    <location>
        <position position="181"/>
    </location>
    <ligand>
        <name>ATP</name>
        <dbReference type="ChEBI" id="CHEBI:30616"/>
    </ligand>
</feature>
<evidence type="ECO:0000256" key="2">
    <source>
        <dbReference type="ARBA" id="ARBA00022741"/>
    </source>
</evidence>
<dbReference type="PROSITE" id="PS50975">
    <property type="entry name" value="ATP_GRASP"/>
    <property type="match status" value="1"/>
</dbReference>
<feature type="binding site" evidence="5">
    <location>
        <begin position="258"/>
        <end position="259"/>
    </location>
    <ligand>
        <name>ATP</name>
        <dbReference type="ChEBI" id="CHEBI:30616"/>
    </ligand>
</feature>
<evidence type="ECO:0000256" key="4">
    <source>
        <dbReference type="ARBA" id="ARBA00022840"/>
    </source>
</evidence>
<sequence length="379" mass="42569">MTKNVGVIGGGQLAWMMALVAPQENIKIYIQTPHETDSAVCLGERTIFAPVDDVSATAELAKYCDVITFENEFVDLEGLQSLVTEGVCFYPRLTSLSPLLDKFDQRSFFQSQGFPVPRFSLYESDSDFQSFSFPLVLKARRHGYDGQGTVIVKSPLELQSALEKFKQTPLLIEEFVPFEKELAIMAARSATGEIKVYPVAETYQENQVCRWVIAPALINQDITEKISAIASKLLISLDYVGILGIELFMKNNGEVLINEVAPRTHNSGHYTLDACETSQFAMQLQTITGKKLGNTRLKSSGAVMINLLGYESAQGEYLPQRKEIEQLGAFVHWYGKTESRQGRKLGHVTVLLDEKSPEKMYHQAQMMIEKVESIWYPQR</sequence>